<evidence type="ECO:0000313" key="1">
    <source>
        <dbReference type="EMBL" id="KKS15352.1"/>
    </source>
</evidence>
<dbReference type="AlphaFoldDB" id="A0A0G0WTF1"/>
<evidence type="ECO:0000313" key="2">
    <source>
        <dbReference type="Proteomes" id="UP000034163"/>
    </source>
</evidence>
<gene>
    <name evidence="1" type="ORF">UU72_C0037G0015</name>
</gene>
<name>A0A0G0WTF1_UNCKA</name>
<protein>
    <submittedName>
        <fullName evidence="1">Uncharacterized protein</fullName>
    </submittedName>
</protein>
<comment type="caution">
    <text evidence="1">The sequence shown here is derived from an EMBL/GenBank/DDBJ whole genome shotgun (WGS) entry which is preliminary data.</text>
</comment>
<organism evidence="1 2">
    <name type="scientific">candidate division WWE3 bacterium GW2011_GWB1_41_6</name>
    <dbReference type="NCBI Taxonomy" id="1619112"/>
    <lineage>
        <taxon>Bacteria</taxon>
        <taxon>Katanobacteria</taxon>
    </lineage>
</organism>
<sequence>MYSVVLTREAEKLLVHIEKELKARNISGFRSRIVENGLRLYLRELEGKKQ</sequence>
<dbReference type="EMBL" id="LCBS01000037">
    <property type="protein sequence ID" value="KKS15352.1"/>
    <property type="molecule type" value="Genomic_DNA"/>
</dbReference>
<accession>A0A0G0WTF1</accession>
<dbReference type="Proteomes" id="UP000034163">
    <property type="component" value="Unassembled WGS sequence"/>
</dbReference>
<reference evidence="1 2" key="1">
    <citation type="journal article" date="2015" name="Nature">
        <title>rRNA introns, odd ribosomes, and small enigmatic genomes across a large radiation of phyla.</title>
        <authorList>
            <person name="Brown C.T."/>
            <person name="Hug L.A."/>
            <person name="Thomas B.C."/>
            <person name="Sharon I."/>
            <person name="Castelle C.J."/>
            <person name="Singh A."/>
            <person name="Wilkins M.J."/>
            <person name="Williams K.H."/>
            <person name="Banfield J.F."/>
        </authorList>
    </citation>
    <scope>NUCLEOTIDE SEQUENCE [LARGE SCALE GENOMIC DNA]</scope>
</reference>
<proteinExistence type="predicted"/>